<keyword evidence="9" id="KW-0963">Cytoplasm</keyword>
<evidence type="ECO:0000313" key="27">
    <source>
        <dbReference type="RefSeq" id="XP_018119788.1"/>
    </source>
</evidence>
<dbReference type="SUPFAM" id="SSF52200">
    <property type="entry name" value="Toll/Interleukin receptor TIR domain"/>
    <property type="match status" value="1"/>
</dbReference>
<evidence type="ECO:0000259" key="25">
    <source>
        <dbReference type="PROSITE" id="PS50104"/>
    </source>
</evidence>
<evidence type="ECO:0000256" key="7">
    <source>
        <dbReference type="ARBA" id="ARBA00004603"/>
    </source>
</evidence>
<accession>A0A1L8I1H5</accession>
<dbReference type="STRING" id="8355.A0A1L8I1H5"/>
<dbReference type="GO" id="GO:0032481">
    <property type="term" value="P:positive regulation of type I interferon production"/>
    <property type="evidence" value="ECO:0000318"/>
    <property type="project" value="GO_Central"/>
</dbReference>
<dbReference type="KEGG" id="xla:108717343"/>
<evidence type="ECO:0000256" key="17">
    <source>
        <dbReference type="ARBA" id="ARBA00023136"/>
    </source>
</evidence>
<dbReference type="OrthoDB" id="62956at2759"/>
<dbReference type="GO" id="GO:0035591">
    <property type="term" value="F:signaling adaptor activity"/>
    <property type="evidence" value="ECO:0000318"/>
    <property type="project" value="GO_Central"/>
</dbReference>
<evidence type="ECO:0000256" key="14">
    <source>
        <dbReference type="ARBA" id="ARBA00022824"/>
    </source>
</evidence>
<dbReference type="RefSeq" id="XP_018119788.1">
    <property type="nucleotide sequence ID" value="XM_018264299.2"/>
</dbReference>
<keyword evidence="11" id="KW-0399">Innate immunity</keyword>
<dbReference type="InterPro" id="IPR035897">
    <property type="entry name" value="Toll_tir_struct_dom_sf"/>
</dbReference>
<evidence type="ECO:0000256" key="15">
    <source>
        <dbReference type="ARBA" id="ARBA00022859"/>
    </source>
</evidence>
<dbReference type="GO" id="GO:0006954">
    <property type="term" value="P:inflammatory response"/>
    <property type="evidence" value="ECO:0007669"/>
    <property type="project" value="UniProtKB-KW"/>
</dbReference>
<keyword evidence="8" id="KW-1003">Cell membrane</keyword>
<reference evidence="27" key="1">
    <citation type="submission" date="2025-08" db="UniProtKB">
        <authorList>
            <consortium name="RefSeq"/>
        </authorList>
    </citation>
    <scope>IDENTIFICATION</scope>
    <source>
        <strain evidence="27">J_2021</strain>
        <tissue evidence="27">Erythrocytes</tissue>
    </source>
</reference>
<evidence type="ECO:0000256" key="16">
    <source>
        <dbReference type="ARBA" id="ARBA00023034"/>
    </source>
</evidence>
<feature type="domain" description="TIR" evidence="25">
    <location>
        <begin position="22"/>
        <end position="159"/>
    </location>
</feature>
<dbReference type="FunFam" id="3.40.50.10140:FF:000014">
    <property type="entry name" value="TIR domain-containing adapter molecule 2"/>
    <property type="match status" value="1"/>
</dbReference>
<dbReference type="PANTHER" id="PTHR47230:SF2">
    <property type="entry name" value="TIR DOMAIN-CONTAINING ADAPTER MOLECULE 2"/>
    <property type="match status" value="1"/>
</dbReference>
<keyword evidence="20" id="KW-0449">Lipoprotein</keyword>
<keyword evidence="16" id="KW-0333">Golgi apparatus</keyword>
<organism evidence="26 27">
    <name type="scientific">Xenopus laevis</name>
    <name type="common">African clawed frog</name>
    <dbReference type="NCBI Taxonomy" id="8355"/>
    <lineage>
        <taxon>Eukaryota</taxon>
        <taxon>Metazoa</taxon>
        <taxon>Chordata</taxon>
        <taxon>Craniata</taxon>
        <taxon>Vertebrata</taxon>
        <taxon>Euteleostomi</taxon>
        <taxon>Amphibia</taxon>
        <taxon>Batrachia</taxon>
        <taxon>Anura</taxon>
        <taxon>Pipoidea</taxon>
        <taxon>Pipidae</taxon>
        <taxon>Xenopodinae</taxon>
        <taxon>Xenopus</taxon>
        <taxon>Xenopus</taxon>
    </lineage>
</organism>
<dbReference type="PANTHER" id="PTHR47230">
    <property type="entry name" value="TIR DOMAIN-CONTAINING ADAPTER MOLECULE 1"/>
    <property type="match status" value="1"/>
</dbReference>
<comment type="function">
    <text evidence="21">Functions as a sorting adapter in different signaling pathways to facilitate downstream signaling leading to type I interferon induction. In TLR4 signaling, physically bridges TLR4 and TICAM1 and functionally transmits signal to TICAM1 in early endosomes after endocytosis of TLR4. In TLR2 signaling, physically bridges TLR2 and MYD88 and is required for the TLR2-dependent movement of MYD88 to endosomes following ligand engagement. Involved in IL-18 signaling and is proposed to function as a sorting adapter for MYD88 in IL-18 signaling during adaptive immune response. Forms a complex with RAB11FIP2 that is recruited to the phagosomes to promote the activation of the actin-regulatory GTPases RAC1 and CDC42 and subsequent phagocytosis of Gram-negative bacteria.</text>
</comment>
<keyword evidence="14" id="KW-0256">Endoplasmic reticulum</keyword>
<keyword evidence="17" id="KW-0472">Membrane</keyword>
<dbReference type="GO" id="GO:0045087">
    <property type="term" value="P:innate immune response"/>
    <property type="evidence" value="ECO:0007669"/>
    <property type="project" value="UniProtKB-KW"/>
</dbReference>
<dbReference type="GO" id="GO:0005768">
    <property type="term" value="C:endosome"/>
    <property type="evidence" value="ECO:0000318"/>
    <property type="project" value="GO_Central"/>
</dbReference>
<evidence type="ECO:0000256" key="5">
    <source>
        <dbReference type="ARBA" id="ARBA00004496"/>
    </source>
</evidence>
<evidence type="ECO:0000256" key="8">
    <source>
        <dbReference type="ARBA" id="ARBA00022475"/>
    </source>
</evidence>
<keyword evidence="19" id="KW-0966">Cell projection</keyword>
<evidence type="ECO:0000256" key="20">
    <source>
        <dbReference type="ARBA" id="ARBA00023288"/>
    </source>
</evidence>
<evidence type="ECO:0000256" key="11">
    <source>
        <dbReference type="ARBA" id="ARBA00022588"/>
    </source>
</evidence>
<dbReference type="AlphaFoldDB" id="A0A1L8I1H5"/>
<dbReference type="Bgee" id="108717343">
    <property type="expression patterns" value="Expressed in stomach and 15 other cell types or tissues"/>
</dbReference>
<keyword evidence="10" id="KW-0597">Phosphoprotein</keyword>
<keyword evidence="13" id="KW-0967">Endosome</keyword>
<evidence type="ECO:0000256" key="10">
    <source>
        <dbReference type="ARBA" id="ARBA00022553"/>
    </source>
</evidence>
<dbReference type="GO" id="GO:0005769">
    <property type="term" value="C:early endosome"/>
    <property type="evidence" value="ECO:0007669"/>
    <property type="project" value="UniProtKB-SubCell"/>
</dbReference>
<dbReference type="GO" id="GO:0005783">
    <property type="term" value="C:endoplasmic reticulum"/>
    <property type="evidence" value="ECO:0007669"/>
    <property type="project" value="UniProtKB-SubCell"/>
</dbReference>
<comment type="subcellular location">
    <subcellularLocation>
        <location evidence="2">Cell membrane</location>
    </subcellularLocation>
    <subcellularLocation>
        <location evidence="1">Cell projection</location>
        <location evidence="1">Phagocytic cup</location>
    </subcellularLocation>
    <subcellularLocation>
        <location evidence="5">Cytoplasm</location>
    </subcellularLocation>
    <subcellularLocation>
        <location evidence="4">Early endosome</location>
    </subcellularLocation>
    <subcellularLocation>
        <location evidence="3">Endoplasmic reticulum</location>
    </subcellularLocation>
    <subcellularLocation>
        <location evidence="6">Golgi apparatus</location>
    </subcellularLocation>
    <subcellularLocation>
        <location evidence="7">Late endosome</location>
    </subcellularLocation>
</comment>
<evidence type="ECO:0000256" key="12">
    <source>
        <dbReference type="ARBA" id="ARBA00022707"/>
    </source>
</evidence>
<evidence type="ECO:0000313" key="26">
    <source>
        <dbReference type="Proteomes" id="UP000186698"/>
    </source>
</evidence>
<sequence>MSNGKCHLEINEKETNDAVKDVFYKFVILHAATDDKEAERIKNMFQDEFDIKPGFIFAEMAAGQSILKTLEHAINGSAWTIILLTENFLSEAWCEFQFHATLTNSLNLHHKYNSVIPVRPRTNYLPREKTPIPLRIFNALEENNSAFEHQVRKTFQESMYQKQHAIWKAEKVNSG</sequence>
<keyword evidence="15" id="KW-0391">Immunity</keyword>
<dbReference type="OMA" id="YCIKPGI"/>
<dbReference type="GO" id="GO:0005794">
    <property type="term" value="C:Golgi apparatus"/>
    <property type="evidence" value="ECO:0007669"/>
    <property type="project" value="UniProtKB-SubCell"/>
</dbReference>
<evidence type="ECO:0000256" key="3">
    <source>
        <dbReference type="ARBA" id="ARBA00004240"/>
    </source>
</evidence>
<evidence type="ECO:0000256" key="1">
    <source>
        <dbReference type="ARBA" id="ARBA00004231"/>
    </source>
</evidence>
<dbReference type="GO" id="GO:2000494">
    <property type="term" value="P:positive regulation of interleukin-18-mediated signaling pathway"/>
    <property type="evidence" value="ECO:0007669"/>
    <property type="project" value="UniProtKB-ARBA"/>
</dbReference>
<dbReference type="GO" id="GO:0001891">
    <property type="term" value="C:phagocytic cup"/>
    <property type="evidence" value="ECO:0007669"/>
    <property type="project" value="UniProtKB-SubCell"/>
</dbReference>
<evidence type="ECO:0000256" key="2">
    <source>
        <dbReference type="ARBA" id="ARBA00004236"/>
    </source>
</evidence>
<comment type="subunit">
    <text evidence="22">Homodimer. Interacts with TLR4, TICAM1, IRF3 and IRF7 in response to LPS. Interacts with IL1R1, IL1RAP, IRAK2, IRAK3 and TRAF6. Interacts with protein kinase-inactive mutants of IRAK1 and IRAK4. Isoform 1 interacts with isoform 2; the interaction occurs in late endosomes and disrupts the interaction between isoform 1 and TICAM1. Interacts with MYD88; the interaction decreases after IL-18 stimulation in a time-dependent manner. Interacts with IL18R1 and IL18RAP. Interacts with TLR2. Interacts with RAB11FIP2.</text>
</comment>
<dbReference type="Pfam" id="PF13676">
    <property type="entry name" value="TIR_2"/>
    <property type="match status" value="1"/>
</dbReference>
<evidence type="ECO:0000256" key="4">
    <source>
        <dbReference type="ARBA" id="ARBA00004412"/>
    </source>
</evidence>
<evidence type="ECO:0000256" key="18">
    <source>
        <dbReference type="ARBA" id="ARBA00023198"/>
    </source>
</evidence>
<dbReference type="GO" id="GO:0005770">
    <property type="term" value="C:late endosome"/>
    <property type="evidence" value="ECO:0007669"/>
    <property type="project" value="UniProtKB-SubCell"/>
</dbReference>
<gene>
    <name evidence="27" type="primary">LOC108717343</name>
</gene>
<dbReference type="GeneID" id="108717343"/>
<dbReference type="GO" id="GO:0071651">
    <property type="term" value="P:positive regulation of chemokine (C-C motif) ligand 5 production"/>
    <property type="evidence" value="ECO:0007669"/>
    <property type="project" value="UniProtKB-ARBA"/>
</dbReference>
<evidence type="ECO:0000256" key="13">
    <source>
        <dbReference type="ARBA" id="ARBA00022753"/>
    </source>
</evidence>
<dbReference type="PROSITE" id="PS50104">
    <property type="entry name" value="TIR"/>
    <property type="match status" value="1"/>
</dbReference>
<evidence type="ECO:0000256" key="21">
    <source>
        <dbReference type="ARBA" id="ARBA00056963"/>
    </source>
</evidence>
<dbReference type="InterPro" id="IPR046946">
    <property type="entry name" value="TCAM1/2"/>
</dbReference>
<evidence type="ECO:0000256" key="9">
    <source>
        <dbReference type="ARBA" id="ARBA00022490"/>
    </source>
</evidence>
<keyword evidence="26" id="KW-1185">Reference proteome</keyword>
<evidence type="ECO:0000256" key="24">
    <source>
        <dbReference type="ARBA" id="ARBA00080195"/>
    </source>
</evidence>
<dbReference type="Gene3D" id="3.40.50.10140">
    <property type="entry name" value="Toll/interleukin-1 receptor homology (TIR) domain"/>
    <property type="match status" value="1"/>
</dbReference>
<name>A0A1L8I1H5_XENLA</name>
<dbReference type="GO" id="GO:0043123">
    <property type="term" value="P:positive regulation of canonical NF-kappaB signal transduction"/>
    <property type="evidence" value="ECO:0000318"/>
    <property type="project" value="GO_Central"/>
</dbReference>
<dbReference type="PaxDb" id="8355-A0A1L8I1H5"/>
<proteinExistence type="predicted"/>
<evidence type="ECO:0000256" key="19">
    <source>
        <dbReference type="ARBA" id="ARBA00023273"/>
    </source>
</evidence>
<evidence type="ECO:0000256" key="22">
    <source>
        <dbReference type="ARBA" id="ARBA00063028"/>
    </source>
</evidence>
<dbReference type="InterPro" id="IPR000157">
    <property type="entry name" value="TIR_dom"/>
</dbReference>
<dbReference type="GO" id="GO:0006897">
    <property type="term" value="P:endocytosis"/>
    <property type="evidence" value="ECO:0007669"/>
    <property type="project" value="UniProtKB-ARBA"/>
</dbReference>
<dbReference type="Proteomes" id="UP000186698">
    <property type="component" value="Chromosome 1L"/>
</dbReference>
<evidence type="ECO:0000256" key="23">
    <source>
        <dbReference type="ARBA" id="ARBA00072691"/>
    </source>
</evidence>
<keyword evidence="18" id="KW-0395">Inflammatory response</keyword>
<protein>
    <recommendedName>
        <fullName evidence="23">TIR domain-containing adapter molecule 2</fullName>
    </recommendedName>
    <alternativeName>
        <fullName evidence="24">TRIF-related adapter molecule</fullName>
    </alternativeName>
</protein>
<keyword evidence="12" id="KW-0519">Myristate</keyword>
<evidence type="ECO:0000256" key="6">
    <source>
        <dbReference type="ARBA" id="ARBA00004555"/>
    </source>
</evidence>
<dbReference type="GO" id="GO:0035666">
    <property type="term" value="P:TRIF-dependent toll-like receptor signaling pathway"/>
    <property type="evidence" value="ECO:0000318"/>
    <property type="project" value="GO_Central"/>
</dbReference>